<organism evidence="1 2">
    <name type="scientific">Ciona savignyi</name>
    <name type="common">Pacific transparent sea squirt</name>
    <dbReference type="NCBI Taxonomy" id="51511"/>
    <lineage>
        <taxon>Eukaryota</taxon>
        <taxon>Metazoa</taxon>
        <taxon>Chordata</taxon>
        <taxon>Tunicata</taxon>
        <taxon>Ascidiacea</taxon>
        <taxon>Phlebobranchia</taxon>
        <taxon>Cionidae</taxon>
        <taxon>Ciona</taxon>
    </lineage>
</organism>
<dbReference type="AlphaFoldDB" id="H2YH86"/>
<evidence type="ECO:0000313" key="2">
    <source>
        <dbReference type="Proteomes" id="UP000007875"/>
    </source>
</evidence>
<dbReference type="Proteomes" id="UP000007875">
    <property type="component" value="Unassembled WGS sequence"/>
</dbReference>
<keyword evidence="2" id="KW-1185">Reference proteome</keyword>
<evidence type="ECO:0000313" key="1">
    <source>
        <dbReference type="Ensembl" id="ENSCSAVP00000004685.1"/>
    </source>
</evidence>
<reference evidence="2" key="1">
    <citation type="submission" date="2003-08" db="EMBL/GenBank/DDBJ databases">
        <authorList>
            <person name="Birren B."/>
            <person name="Nusbaum C."/>
            <person name="Abebe A."/>
            <person name="Abouelleil A."/>
            <person name="Adekoya E."/>
            <person name="Ait-zahra M."/>
            <person name="Allen N."/>
            <person name="Allen T."/>
            <person name="An P."/>
            <person name="Anderson M."/>
            <person name="Anderson S."/>
            <person name="Arachchi H."/>
            <person name="Armbruster J."/>
            <person name="Bachantsang P."/>
            <person name="Baldwin J."/>
            <person name="Barry A."/>
            <person name="Bayul T."/>
            <person name="Blitshsteyn B."/>
            <person name="Bloom T."/>
            <person name="Blye J."/>
            <person name="Boguslavskiy L."/>
            <person name="Borowsky M."/>
            <person name="Boukhgalter B."/>
            <person name="Brunache A."/>
            <person name="Butler J."/>
            <person name="Calixte N."/>
            <person name="Calvo S."/>
            <person name="Camarata J."/>
            <person name="Campo K."/>
            <person name="Chang J."/>
            <person name="Cheshatsang Y."/>
            <person name="Citroen M."/>
            <person name="Collymore A."/>
            <person name="Considine T."/>
            <person name="Cook A."/>
            <person name="Cooke P."/>
            <person name="Corum B."/>
            <person name="Cuomo C."/>
            <person name="David R."/>
            <person name="Dawoe T."/>
            <person name="Degray S."/>
            <person name="Dodge S."/>
            <person name="Dooley K."/>
            <person name="Dorje P."/>
            <person name="Dorjee K."/>
            <person name="Dorris L."/>
            <person name="Duffey N."/>
            <person name="Dupes A."/>
            <person name="Elkins T."/>
            <person name="Engels R."/>
            <person name="Erickson J."/>
            <person name="Farina A."/>
            <person name="Faro S."/>
            <person name="Ferreira P."/>
            <person name="Fischer H."/>
            <person name="Fitzgerald M."/>
            <person name="Foley K."/>
            <person name="Gage D."/>
            <person name="Galagan J."/>
            <person name="Gearin G."/>
            <person name="Gnerre S."/>
            <person name="Gnirke A."/>
            <person name="Goyette A."/>
            <person name="Graham J."/>
            <person name="Grandbois E."/>
            <person name="Gyaltsen K."/>
            <person name="Hafez N."/>
            <person name="Hagopian D."/>
            <person name="Hagos B."/>
            <person name="Hall J."/>
            <person name="Hatcher B."/>
            <person name="Heller A."/>
            <person name="Higgins H."/>
            <person name="Honan T."/>
            <person name="Horn A."/>
            <person name="Houde N."/>
            <person name="Hughes L."/>
            <person name="Hulme W."/>
            <person name="Husby E."/>
            <person name="Iliev I."/>
            <person name="Jaffe D."/>
            <person name="Jones C."/>
            <person name="Kamal M."/>
            <person name="Kamat A."/>
            <person name="Kamvysselis M."/>
            <person name="Karlsson E."/>
            <person name="Kells C."/>
            <person name="Kieu A."/>
            <person name="Kisner P."/>
            <person name="Kodira C."/>
            <person name="Kulbokas E."/>
            <person name="Labutti K."/>
            <person name="Lama D."/>
            <person name="Landers T."/>
            <person name="Leger J."/>
            <person name="Levine S."/>
            <person name="Lewis D."/>
            <person name="Lewis T."/>
            <person name="Lindblad-toh K."/>
            <person name="Liu X."/>
            <person name="Lokyitsang T."/>
            <person name="Lokyitsang Y."/>
            <person name="Lucien O."/>
            <person name="Lui A."/>
            <person name="Ma L.J."/>
            <person name="Mabbitt R."/>
            <person name="Macdonald J."/>
            <person name="Maclean C."/>
            <person name="Major J."/>
            <person name="Manning J."/>
            <person name="Marabella R."/>
            <person name="Maru K."/>
            <person name="Matthews C."/>
            <person name="Mauceli E."/>
            <person name="Mccarthy M."/>
            <person name="Mcdonough S."/>
            <person name="Mcghee T."/>
            <person name="Meldrim J."/>
            <person name="Meneus L."/>
            <person name="Mesirov J."/>
            <person name="Mihalev A."/>
            <person name="Mihova T."/>
            <person name="Mikkelsen T."/>
            <person name="Mlenga V."/>
            <person name="Moru K."/>
            <person name="Mozes J."/>
            <person name="Mulrain L."/>
            <person name="Munson G."/>
            <person name="Naylor J."/>
            <person name="Newes C."/>
            <person name="Nguyen C."/>
            <person name="Nguyen N."/>
            <person name="Nguyen T."/>
            <person name="Nicol R."/>
            <person name="Nielsen C."/>
            <person name="Nizzari M."/>
            <person name="Norbu C."/>
            <person name="Norbu N."/>
            <person name="O'donnell P."/>
            <person name="Okoawo O."/>
            <person name="O'leary S."/>
            <person name="Omotosho B."/>
            <person name="O'neill K."/>
            <person name="Osman S."/>
            <person name="Parker S."/>
            <person name="Perrin D."/>
            <person name="Phunkhang P."/>
            <person name="Piqani B."/>
            <person name="Purcell S."/>
            <person name="Rachupka T."/>
            <person name="Ramasamy U."/>
            <person name="Rameau R."/>
            <person name="Ray V."/>
            <person name="Raymond C."/>
            <person name="Retta R."/>
            <person name="Richardson S."/>
            <person name="Rise C."/>
            <person name="Rodriguez J."/>
            <person name="Rogers J."/>
            <person name="Rogov P."/>
            <person name="Rutman M."/>
            <person name="Schupbach R."/>
            <person name="Seaman C."/>
            <person name="Settipalli S."/>
            <person name="Sharpe T."/>
            <person name="Sheridan J."/>
            <person name="Sherpa N."/>
            <person name="Shi J."/>
            <person name="Smirnov S."/>
            <person name="Smith C."/>
            <person name="Sougnez C."/>
            <person name="Spencer B."/>
            <person name="Stalker J."/>
            <person name="Stange-thomann N."/>
            <person name="Stavropoulos S."/>
            <person name="Stetson K."/>
            <person name="Stone C."/>
            <person name="Stone S."/>
            <person name="Stubbs M."/>
            <person name="Talamas J."/>
            <person name="Tchuinga P."/>
            <person name="Tenzing P."/>
            <person name="Tesfaye S."/>
            <person name="Theodore J."/>
            <person name="Thoulutsang Y."/>
            <person name="Topham K."/>
            <person name="Towey S."/>
            <person name="Tsamla T."/>
            <person name="Tsomo N."/>
            <person name="Vallee D."/>
            <person name="Vassiliev H."/>
            <person name="Venkataraman V."/>
            <person name="Vinson J."/>
            <person name="Vo A."/>
            <person name="Wade C."/>
            <person name="Wang S."/>
            <person name="Wangchuk T."/>
            <person name="Wangdi T."/>
            <person name="Whittaker C."/>
            <person name="Wilkinson J."/>
            <person name="Wu Y."/>
            <person name="Wyman D."/>
            <person name="Yadav S."/>
            <person name="Yang S."/>
            <person name="Yang X."/>
            <person name="Yeager S."/>
            <person name="Yee E."/>
            <person name="Young G."/>
            <person name="Zainoun J."/>
            <person name="Zembeck L."/>
            <person name="Zimmer A."/>
            <person name="Zody M."/>
            <person name="Lander E."/>
        </authorList>
    </citation>
    <scope>NUCLEOTIDE SEQUENCE [LARGE SCALE GENOMIC DNA]</scope>
</reference>
<reference evidence="1" key="2">
    <citation type="submission" date="2025-08" db="UniProtKB">
        <authorList>
            <consortium name="Ensembl"/>
        </authorList>
    </citation>
    <scope>IDENTIFICATION</scope>
</reference>
<dbReference type="InParanoid" id="H2YH86"/>
<sequence length="49" mass="5806">MLLVIDCGLGKTYILQCSRNCGGKSNSYNQRRTLEQEEDFEDFFRRKLE</sequence>
<name>H2YH86_CIOSA</name>
<dbReference type="HOGENOM" id="CLU_3142547_0_0_1"/>
<dbReference type="Ensembl" id="ENSCSAVT00000004752.1">
    <property type="protein sequence ID" value="ENSCSAVP00000004685.1"/>
    <property type="gene ID" value="ENSCSAVG00000002795.1"/>
</dbReference>
<protein>
    <submittedName>
        <fullName evidence="1">Uncharacterized protein</fullName>
    </submittedName>
</protein>
<reference evidence="1" key="3">
    <citation type="submission" date="2025-09" db="UniProtKB">
        <authorList>
            <consortium name="Ensembl"/>
        </authorList>
    </citation>
    <scope>IDENTIFICATION</scope>
</reference>
<accession>H2YH86</accession>
<proteinExistence type="predicted"/>